<feature type="compositionally biased region" description="Polar residues" evidence="1">
    <location>
        <begin position="9"/>
        <end position="25"/>
    </location>
</feature>
<feature type="compositionally biased region" description="Polar residues" evidence="1">
    <location>
        <begin position="51"/>
        <end position="61"/>
    </location>
</feature>
<accession>A0ABU6VUX0</accession>
<evidence type="ECO:0000313" key="3">
    <source>
        <dbReference type="Proteomes" id="UP001341840"/>
    </source>
</evidence>
<feature type="compositionally biased region" description="Acidic residues" evidence="1">
    <location>
        <begin position="117"/>
        <end position="126"/>
    </location>
</feature>
<evidence type="ECO:0000256" key="1">
    <source>
        <dbReference type="SAM" id="MobiDB-lite"/>
    </source>
</evidence>
<dbReference type="Proteomes" id="UP001341840">
    <property type="component" value="Unassembled WGS sequence"/>
</dbReference>
<dbReference type="EMBL" id="JASCZI010152644">
    <property type="protein sequence ID" value="MED6176473.1"/>
    <property type="molecule type" value="Genomic_DNA"/>
</dbReference>
<keyword evidence="3" id="KW-1185">Reference proteome</keyword>
<protein>
    <submittedName>
        <fullName evidence="2">Uncharacterized protein</fullName>
    </submittedName>
</protein>
<gene>
    <name evidence="2" type="ORF">PIB30_088518</name>
</gene>
<organism evidence="2 3">
    <name type="scientific">Stylosanthes scabra</name>
    <dbReference type="NCBI Taxonomy" id="79078"/>
    <lineage>
        <taxon>Eukaryota</taxon>
        <taxon>Viridiplantae</taxon>
        <taxon>Streptophyta</taxon>
        <taxon>Embryophyta</taxon>
        <taxon>Tracheophyta</taxon>
        <taxon>Spermatophyta</taxon>
        <taxon>Magnoliopsida</taxon>
        <taxon>eudicotyledons</taxon>
        <taxon>Gunneridae</taxon>
        <taxon>Pentapetalae</taxon>
        <taxon>rosids</taxon>
        <taxon>fabids</taxon>
        <taxon>Fabales</taxon>
        <taxon>Fabaceae</taxon>
        <taxon>Papilionoideae</taxon>
        <taxon>50 kb inversion clade</taxon>
        <taxon>dalbergioids sensu lato</taxon>
        <taxon>Dalbergieae</taxon>
        <taxon>Pterocarpus clade</taxon>
        <taxon>Stylosanthes</taxon>
    </lineage>
</organism>
<evidence type="ECO:0000313" key="2">
    <source>
        <dbReference type="EMBL" id="MED6176473.1"/>
    </source>
</evidence>
<comment type="caution">
    <text evidence="2">The sequence shown here is derived from an EMBL/GenBank/DDBJ whole genome shotgun (WGS) entry which is preliminary data.</text>
</comment>
<feature type="region of interest" description="Disordered" evidence="1">
    <location>
        <begin position="1"/>
        <end position="146"/>
    </location>
</feature>
<reference evidence="2 3" key="1">
    <citation type="journal article" date="2023" name="Plants (Basel)">
        <title>Bridging the Gap: Combining Genomics and Transcriptomics Approaches to Understand Stylosanthes scabra, an Orphan Legume from the Brazilian Caatinga.</title>
        <authorList>
            <person name="Ferreira-Neto J.R.C."/>
            <person name="da Silva M.D."/>
            <person name="Binneck E."/>
            <person name="de Melo N.F."/>
            <person name="da Silva R.H."/>
            <person name="de Melo A.L.T.M."/>
            <person name="Pandolfi V."/>
            <person name="Bustamante F.O."/>
            <person name="Brasileiro-Vidal A.C."/>
            <person name="Benko-Iseppon A.M."/>
        </authorList>
    </citation>
    <scope>NUCLEOTIDE SEQUENCE [LARGE SCALE GENOMIC DNA]</scope>
    <source>
        <tissue evidence="2">Leaves</tissue>
    </source>
</reference>
<sequence>MRARRTPTRNKTTASRNINQAQEEATPQPEPIIHPSPEAMAAETVVDVPVATNSQTSSASSHGAAAPTEIPTQQPNNIKKSKRASYKRPPPTGQKFVHGKRGEAPKIFVPRVSPDATDSDDDSDADPDYHQYESEDLHSPLSSDCDDECHLEDEVWPQSNPEARFGLVHLELGMEFATMKEFQRAVGIFNIQLGRSIKFSRKLSVILRIVPGLSIAQDLMSREATKSRLLWMNTYVLGLRKTSQQMESG</sequence>
<proteinExistence type="predicted"/>
<feature type="compositionally biased region" description="Basic and acidic residues" evidence="1">
    <location>
        <begin position="127"/>
        <end position="138"/>
    </location>
</feature>
<name>A0ABU6VUX0_9FABA</name>